<proteinExistence type="predicted"/>
<reference evidence="2 3" key="1">
    <citation type="submission" date="2022-06" db="EMBL/GenBank/DDBJ databases">
        <title>Janthinobacterium kumbetensis sp. nov., isolated from spring water in Turkey.</title>
        <authorList>
            <person name="Inan Bektas K."/>
            <person name="Belduz A.A."/>
            <person name="Canakci S."/>
            <person name="Nalcaoglu A."/>
            <person name="Ceylan E."/>
            <person name="Kati H."/>
        </authorList>
    </citation>
    <scope>NUCLEOTIDE SEQUENCE [LARGE SCALE GENOMIC DNA]</scope>
    <source>
        <strain evidence="2 3">GK</strain>
    </source>
</reference>
<dbReference type="NCBIfam" id="TIGR01644">
    <property type="entry name" value="phage_P2_V"/>
    <property type="match status" value="1"/>
</dbReference>
<sequence length="223" mass="23042">MQCMNADLSDLSRLLQNLIRLGTIAEVNGTKARVRLGPTLTTEWLKWATRRAGSTRTWSAPTVGEQVIVLSPGGDLTRGIILPALYSQAFDAPESSPTIHTTHYPDGAVVQYDHAAHALTANLPGGTATITADKVTSNAPSTICTGDLTVMKNLVVKQSTTVEGVTTLNGGVNAKAGAAGGVAMAVQGTIKASEDVLAGAISLLKHPHGGVKQGDDQSEGPLP</sequence>
<comment type="caution">
    <text evidence="2">The sequence shown here is derived from an EMBL/GenBank/DDBJ whole genome shotgun (WGS) entry which is preliminary data.</text>
</comment>
<dbReference type="Pfam" id="PF18946">
    <property type="entry name" value="Apex"/>
    <property type="match status" value="1"/>
</dbReference>
<dbReference type="Pfam" id="PF04717">
    <property type="entry name" value="Phage_base_V"/>
    <property type="match status" value="1"/>
</dbReference>
<dbReference type="Proteomes" id="UP001202243">
    <property type="component" value="Unassembled WGS sequence"/>
</dbReference>
<dbReference type="RefSeq" id="WP_251350858.1">
    <property type="nucleotide sequence ID" value="NZ_JAMQGR010000007.1"/>
</dbReference>
<dbReference type="InterPro" id="IPR044033">
    <property type="entry name" value="GpV-like_apex"/>
</dbReference>
<dbReference type="Gene3D" id="2.40.50.230">
    <property type="entry name" value="Gp5 N-terminal domain"/>
    <property type="match status" value="1"/>
</dbReference>
<protein>
    <submittedName>
        <fullName evidence="2">Phage baseplate assembly protein V</fullName>
    </submittedName>
</protein>
<name>A0ABT0WUV4_9BURK</name>
<dbReference type="InterPro" id="IPR006531">
    <property type="entry name" value="Gp5/Vgr_OB"/>
</dbReference>
<accession>A0ABT0WUV4</accession>
<dbReference type="InterPro" id="IPR037026">
    <property type="entry name" value="Vgr_OB-fold_dom_sf"/>
</dbReference>
<dbReference type="Gene3D" id="6.20.150.10">
    <property type="match status" value="1"/>
</dbReference>
<dbReference type="EMBL" id="JAMQGR010000007">
    <property type="protein sequence ID" value="MCM2567788.1"/>
    <property type="molecule type" value="Genomic_DNA"/>
</dbReference>
<evidence type="ECO:0000313" key="2">
    <source>
        <dbReference type="EMBL" id="MCM2567788.1"/>
    </source>
</evidence>
<evidence type="ECO:0000259" key="1">
    <source>
        <dbReference type="Pfam" id="PF04717"/>
    </source>
</evidence>
<keyword evidence="3" id="KW-1185">Reference proteome</keyword>
<dbReference type="InterPro" id="IPR013046">
    <property type="entry name" value="GpV/Gp45"/>
</dbReference>
<feature type="domain" description="Gp5/Type VI secretion system Vgr protein OB-fold" evidence="1">
    <location>
        <begin position="22"/>
        <end position="86"/>
    </location>
</feature>
<organism evidence="2 3">
    <name type="scientific">Janthinobacterium kumbetense</name>
    <dbReference type="NCBI Taxonomy" id="2950280"/>
    <lineage>
        <taxon>Bacteria</taxon>
        <taxon>Pseudomonadati</taxon>
        <taxon>Pseudomonadota</taxon>
        <taxon>Betaproteobacteria</taxon>
        <taxon>Burkholderiales</taxon>
        <taxon>Oxalobacteraceae</taxon>
        <taxon>Janthinobacterium</taxon>
    </lineage>
</organism>
<gene>
    <name evidence="2" type="ORF">NCG91_19455</name>
</gene>
<evidence type="ECO:0000313" key="3">
    <source>
        <dbReference type="Proteomes" id="UP001202243"/>
    </source>
</evidence>